<organism evidence="21 22">
    <name type="scientific">Propioniciclava sinopodophylli</name>
    <dbReference type="NCBI Taxonomy" id="1837344"/>
    <lineage>
        <taxon>Bacteria</taxon>
        <taxon>Bacillati</taxon>
        <taxon>Actinomycetota</taxon>
        <taxon>Actinomycetes</taxon>
        <taxon>Propionibacteriales</taxon>
        <taxon>Propionibacteriaceae</taxon>
        <taxon>Propioniciclava</taxon>
    </lineage>
</organism>
<dbReference type="PROSITE" id="PS51385">
    <property type="entry name" value="YJEF_N"/>
    <property type="match status" value="1"/>
</dbReference>
<dbReference type="Gene3D" id="3.40.1190.20">
    <property type="match status" value="1"/>
</dbReference>
<comment type="similarity">
    <text evidence="17">Belongs to the NnrD/CARKD family.</text>
</comment>
<evidence type="ECO:0000256" key="16">
    <source>
        <dbReference type="ARBA" id="ARBA00049209"/>
    </source>
</evidence>
<dbReference type="Gene3D" id="3.40.50.10260">
    <property type="entry name" value="YjeF N-terminal domain"/>
    <property type="match status" value="1"/>
</dbReference>
<evidence type="ECO:0000256" key="11">
    <source>
        <dbReference type="ARBA" id="ARBA00023235"/>
    </source>
</evidence>
<dbReference type="GO" id="GO:0052856">
    <property type="term" value="F:NAD(P)HX epimerase activity"/>
    <property type="evidence" value="ECO:0007669"/>
    <property type="project" value="UniProtKB-EC"/>
</dbReference>
<feature type="domain" description="YjeF C-terminal" evidence="19">
    <location>
        <begin position="216"/>
        <end position="471"/>
    </location>
</feature>
<comment type="catalytic activity">
    <reaction evidence="16 17 18">
        <text>(6S)-NADPHX + ADP = AMP + phosphate + NADPH + H(+)</text>
        <dbReference type="Rhea" id="RHEA:32235"/>
        <dbReference type="ChEBI" id="CHEBI:15378"/>
        <dbReference type="ChEBI" id="CHEBI:43474"/>
        <dbReference type="ChEBI" id="CHEBI:57783"/>
        <dbReference type="ChEBI" id="CHEBI:64076"/>
        <dbReference type="ChEBI" id="CHEBI:456215"/>
        <dbReference type="ChEBI" id="CHEBI:456216"/>
        <dbReference type="EC" id="4.2.1.136"/>
    </reaction>
</comment>
<evidence type="ECO:0000256" key="1">
    <source>
        <dbReference type="ARBA" id="ARBA00000013"/>
    </source>
</evidence>
<comment type="catalytic activity">
    <reaction evidence="1 18">
        <text>(6R)-NADHX = (6S)-NADHX</text>
        <dbReference type="Rhea" id="RHEA:32215"/>
        <dbReference type="ChEBI" id="CHEBI:64074"/>
        <dbReference type="ChEBI" id="CHEBI:64075"/>
        <dbReference type="EC" id="5.1.99.6"/>
    </reaction>
</comment>
<dbReference type="CDD" id="cd01171">
    <property type="entry name" value="YXKO-related"/>
    <property type="match status" value="1"/>
</dbReference>
<feature type="binding site" evidence="17">
    <location>
        <position position="304"/>
    </location>
    <ligand>
        <name>(6S)-NADPHX</name>
        <dbReference type="ChEBI" id="CHEBI:64076"/>
    </ligand>
</feature>
<dbReference type="HAMAP" id="MF_01965">
    <property type="entry name" value="NADHX_dehydratase"/>
    <property type="match status" value="1"/>
</dbReference>
<comment type="subunit">
    <text evidence="17">Homotetramer.</text>
</comment>
<comment type="catalytic activity">
    <reaction evidence="2 18">
        <text>(6R)-NADPHX = (6S)-NADPHX</text>
        <dbReference type="Rhea" id="RHEA:32227"/>
        <dbReference type="ChEBI" id="CHEBI:64076"/>
        <dbReference type="ChEBI" id="CHEBI:64077"/>
        <dbReference type="EC" id="5.1.99.6"/>
    </reaction>
</comment>
<evidence type="ECO:0000256" key="7">
    <source>
        <dbReference type="ARBA" id="ARBA00022840"/>
    </source>
</evidence>
<name>A0A4Q9KH65_9ACTN</name>
<reference evidence="21 22" key="1">
    <citation type="submission" date="2019-01" db="EMBL/GenBank/DDBJ databases">
        <title>Lactibacter flavus gen. nov., sp. nov., a novel bacterium of the family Propionibacteriaceae isolated from raw milk and dairy products.</title>
        <authorList>
            <person name="Huptas C."/>
            <person name="Wenning M."/>
            <person name="Breitenwieser F."/>
            <person name="Doll E."/>
            <person name="Von Neubeck M."/>
            <person name="Busse H.-J."/>
            <person name="Scherer S."/>
        </authorList>
    </citation>
    <scope>NUCLEOTIDE SEQUENCE [LARGE SCALE GENOMIC DNA]</scope>
    <source>
        <strain evidence="21 22">KCTC 33808</strain>
    </source>
</reference>
<keyword evidence="5 18" id="KW-0479">Metal-binding</keyword>
<dbReference type="SUPFAM" id="SSF64153">
    <property type="entry name" value="YjeF N-terminal domain-like"/>
    <property type="match status" value="1"/>
</dbReference>
<evidence type="ECO:0000259" key="20">
    <source>
        <dbReference type="PROSITE" id="PS51385"/>
    </source>
</evidence>
<dbReference type="Pfam" id="PF01256">
    <property type="entry name" value="Carb_kinase"/>
    <property type="match status" value="1"/>
</dbReference>
<proteinExistence type="inferred from homology"/>
<comment type="cofactor">
    <cofactor evidence="17">
        <name>Mg(2+)</name>
        <dbReference type="ChEBI" id="CHEBI:18420"/>
    </cofactor>
</comment>
<keyword evidence="10 17" id="KW-0520">NAD</keyword>
<evidence type="ECO:0000256" key="18">
    <source>
        <dbReference type="PIRNR" id="PIRNR017184"/>
    </source>
</evidence>
<dbReference type="InterPro" id="IPR004443">
    <property type="entry name" value="YjeF_N_dom"/>
</dbReference>
<evidence type="ECO:0000313" key="22">
    <source>
        <dbReference type="Proteomes" id="UP000292373"/>
    </source>
</evidence>
<comment type="catalytic activity">
    <reaction evidence="15 17 18">
        <text>(6S)-NADHX + ADP = AMP + phosphate + NADH + H(+)</text>
        <dbReference type="Rhea" id="RHEA:32223"/>
        <dbReference type="ChEBI" id="CHEBI:15378"/>
        <dbReference type="ChEBI" id="CHEBI:43474"/>
        <dbReference type="ChEBI" id="CHEBI:57945"/>
        <dbReference type="ChEBI" id="CHEBI:64074"/>
        <dbReference type="ChEBI" id="CHEBI:456215"/>
        <dbReference type="ChEBI" id="CHEBI:456216"/>
        <dbReference type="EC" id="4.2.1.136"/>
    </reaction>
</comment>
<evidence type="ECO:0000256" key="5">
    <source>
        <dbReference type="ARBA" id="ARBA00022723"/>
    </source>
</evidence>
<evidence type="ECO:0000313" key="21">
    <source>
        <dbReference type="EMBL" id="TBT87206.1"/>
    </source>
</evidence>
<evidence type="ECO:0000256" key="2">
    <source>
        <dbReference type="ARBA" id="ARBA00000909"/>
    </source>
</evidence>
<feature type="binding site" evidence="17">
    <location>
        <position position="251"/>
    </location>
    <ligand>
        <name>(6S)-NADPHX</name>
        <dbReference type="ChEBI" id="CHEBI:64076"/>
    </ligand>
</feature>
<evidence type="ECO:0000256" key="9">
    <source>
        <dbReference type="ARBA" id="ARBA00022958"/>
    </source>
</evidence>
<evidence type="ECO:0000259" key="19">
    <source>
        <dbReference type="PROSITE" id="PS51383"/>
    </source>
</evidence>
<dbReference type="GO" id="GO:0046872">
    <property type="term" value="F:metal ion binding"/>
    <property type="evidence" value="ECO:0007669"/>
    <property type="project" value="UniProtKB-UniRule"/>
</dbReference>
<dbReference type="EMBL" id="SDMQ01000002">
    <property type="protein sequence ID" value="TBT87206.1"/>
    <property type="molecule type" value="Genomic_DNA"/>
</dbReference>
<feature type="binding site" evidence="17">
    <location>
        <position position="349"/>
    </location>
    <ligand>
        <name>(6S)-NADPHX</name>
        <dbReference type="ChEBI" id="CHEBI:64076"/>
    </ligand>
</feature>
<sequence length="471" mass="46420">MEPIATAQAIREAEQAWFDAHPGGDLMGRAADAVAAVCAEVLRGRDLVGVLVVAGPGNNAGDALYAAAELGGLLGRTVPLWVWPVLERAHADGLEAALAAGAVVVDAAGALTHVGGAGLVIDGFSGLGGRPGLPDAVAALARAAADARVPVVAVDMPSGLVADSPVAHSSFVADVTVTFIARKLAHVAEPAASRCGRVELVDIGVEPPQSPWSVVTDADARAWYPFPTAASDKYSRGVVGLDTGTDAYPGAAVLGVSGALHAGAGMVRFAGAARDAVLAAFPSVVAPLDPAAPGRVQAWVVGSGWPGADGPRLSRRVADGVPLVVDAGALDTLPWLPSALPSGSLATPHAGELARLLGVGRRAVESDPIAHAAEAAGAFGVTVLLKGATQYCASPSGEVLVVPAGPAWTAVAGSGDVLAGIAGALLAAGVPALRAGALAAALQARAASALKGPRTPEELAARALPGVIAAL</sequence>
<dbReference type="Proteomes" id="UP000292373">
    <property type="component" value="Unassembled WGS sequence"/>
</dbReference>
<evidence type="ECO:0000256" key="14">
    <source>
        <dbReference type="ARBA" id="ARBA00025153"/>
    </source>
</evidence>
<comment type="cofactor">
    <cofactor evidence="18">
        <name>K(+)</name>
        <dbReference type="ChEBI" id="CHEBI:29103"/>
    </cofactor>
    <text evidence="18">Binds 1 potassium ion per subunit.</text>
</comment>
<dbReference type="RefSeq" id="WP_131166992.1">
    <property type="nucleotide sequence ID" value="NZ_SDMQ01000002.1"/>
</dbReference>
<dbReference type="EC" id="4.2.1.136" evidence="17"/>
<comment type="similarity">
    <text evidence="4 18">In the C-terminal section; belongs to the NnrD/CARKD family.</text>
</comment>
<evidence type="ECO:0000256" key="10">
    <source>
        <dbReference type="ARBA" id="ARBA00023027"/>
    </source>
</evidence>
<comment type="caution">
    <text evidence="17">Lacks conserved residue(s) required for the propagation of feature annotation.</text>
</comment>
<dbReference type="PIRSF" id="PIRSF017184">
    <property type="entry name" value="Nnr"/>
    <property type="match status" value="1"/>
</dbReference>
<comment type="function">
    <text evidence="14 18">Bifunctional enzyme that catalyzes the epimerization of the S- and R-forms of NAD(P)HX and the dehydration of the S-form of NAD(P)HX at the expense of ADP, which is converted to AMP. This allows the repair of both epimers of NAD(P)HX, a damaged form of NAD(P)H that is a result of enzymatic or heat-dependent hydration.</text>
</comment>
<dbReference type="GO" id="GO:0005524">
    <property type="term" value="F:ATP binding"/>
    <property type="evidence" value="ECO:0007669"/>
    <property type="project" value="UniProtKB-UniRule"/>
</dbReference>
<keyword evidence="11 18" id="KW-0413">Isomerase</keyword>
<dbReference type="GO" id="GO:0110051">
    <property type="term" value="P:metabolite repair"/>
    <property type="evidence" value="ECO:0007669"/>
    <property type="project" value="TreeGrafter"/>
</dbReference>
<comment type="similarity">
    <text evidence="3 18">In the N-terminal section; belongs to the NnrE/AIBP family.</text>
</comment>
<comment type="function">
    <text evidence="17">Catalyzes the dehydration of the S-form of NAD(P)HX at the expense of ADP, which is converted to AMP. Together with NAD(P)HX epimerase, which catalyzes the epimerization of the S- and R-forms, the enzyme allows the repair of both epimers of NAD(P)HX, a damaged form of NAD(P)H that is a result of enzymatic or heat-dependent hydration.</text>
</comment>
<evidence type="ECO:0000256" key="13">
    <source>
        <dbReference type="ARBA" id="ARBA00023268"/>
    </source>
</evidence>
<evidence type="ECO:0000256" key="6">
    <source>
        <dbReference type="ARBA" id="ARBA00022741"/>
    </source>
</evidence>
<evidence type="ECO:0000256" key="3">
    <source>
        <dbReference type="ARBA" id="ARBA00006001"/>
    </source>
</evidence>
<feature type="binding site" evidence="17">
    <location>
        <position position="415"/>
    </location>
    <ligand>
        <name>AMP</name>
        <dbReference type="ChEBI" id="CHEBI:456215"/>
    </ligand>
</feature>
<dbReference type="InterPro" id="IPR000631">
    <property type="entry name" value="CARKD"/>
</dbReference>
<gene>
    <name evidence="17" type="primary">nnrD</name>
    <name evidence="21" type="ORF">ET989_02515</name>
</gene>
<dbReference type="InterPro" id="IPR036652">
    <property type="entry name" value="YjeF_N_dom_sf"/>
</dbReference>
<dbReference type="OrthoDB" id="9806925at2"/>
<keyword evidence="7 17" id="KW-0067">ATP-binding</keyword>
<feature type="binding site" evidence="17">
    <location>
        <position position="416"/>
    </location>
    <ligand>
        <name>(6S)-NADPHX</name>
        <dbReference type="ChEBI" id="CHEBI:64076"/>
    </ligand>
</feature>
<dbReference type="InterPro" id="IPR030677">
    <property type="entry name" value="Nnr"/>
</dbReference>
<dbReference type="InterPro" id="IPR029056">
    <property type="entry name" value="Ribokinase-like"/>
</dbReference>
<dbReference type="AlphaFoldDB" id="A0A4Q9KH65"/>
<comment type="caution">
    <text evidence="21">The sequence shown here is derived from an EMBL/GenBank/DDBJ whole genome shotgun (WGS) entry which is preliminary data.</text>
</comment>
<dbReference type="SUPFAM" id="SSF53613">
    <property type="entry name" value="Ribokinase-like"/>
    <property type="match status" value="1"/>
</dbReference>
<keyword evidence="13" id="KW-0511">Multifunctional enzyme</keyword>
<dbReference type="PANTHER" id="PTHR12592:SF0">
    <property type="entry name" value="ATP-DEPENDENT (S)-NAD(P)H-HYDRATE DEHYDRATASE"/>
    <property type="match status" value="1"/>
</dbReference>
<dbReference type="Pfam" id="PF03853">
    <property type="entry name" value="YjeF_N"/>
    <property type="match status" value="1"/>
</dbReference>
<keyword evidence="12 17" id="KW-0456">Lyase</keyword>
<dbReference type="PANTHER" id="PTHR12592">
    <property type="entry name" value="ATP-DEPENDENT (S)-NAD(P)H-HYDRATE DEHYDRATASE FAMILY MEMBER"/>
    <property type="match status" value="1"/>
</dbReference>
<evidence type="ECO:0000256" key="17">
    <source>
        <dbReference type="HAMAP-Rule" id="MF_01965"/>
    </source>
</evidence>
<accession>A0A4Q9KH65</accession>
<keyword evidence="9 18" id="KW-0630">Potassium</keyword>
<keyword evidence="6 17" id="KW-0547">Nucleotide-binding</keyword>
<dbReference type="GO" id="GO:0046496">
    <property type="term" value="P:nicotinamide nucleotide metabolic process"/>
    <property type="evidence" value="ECO:0007669"/>
    <property type="project" value="UniProtKB-UniRule"/>
</dbReference>
<evidence type="ECO:0000256" key="8">
    <source>
        <dbReference type="ARBA" id="ARBA00022857"/>
    </source>
</evidence>
<dbReference type="GO" id="GO:0052855">
    <property type="term" value="F:ADP-dependent NAD(P)H-hydrate dehydratase activity"/>
    <property type="evidence" value="ECO:0007669"/>
    <property type="project" value="UniProtKB-UniRule"/>
</dbReference>
<evidence type="ECO:0000256" key="15">
    <source>
        <dbReference type="ARBA" id="ARBA00048238"/>
    </source>
</evidence>
<feature type="domain" description="YjeF N-terminal" evidence="20">
    <location>
        <begin position="10"/>
        <end position="211"/>
    </location>
</feature>
<evidence type="ECO:0000256" key="12">
    <source>
        <dbReference type="ARBA" id="ARBA00023239"/>
    </source>
</evidence>
<keyword evidence="8 17" id="KW-0521">NADP</keyword>
<keyword evidence="22" id="KW-1185">Reference proteome</keyword>
<evidence type="ECO:0000256" key="4">
    <source>
        <dbReference type="ARBA" id="ARBA00009524"/>
    </source>
</evidence>
<dbReference type="PROSITE" id="PS51383">
    <property type="entry name" value="YJEF_C_3"/>
    <property type="match status" value="1"/>
</dbReference>
<protein>
    <recommendedName>
        <fullName evidence="17">ADP-dependent (S)-NAD(P)H-hydrate dehydratase</fullName>
        <ecNumber evidence="17">4.2.1.136</ecNumber>
    </recommendedName>
    <alternativeName>
        <fullName evidence="17">ADP-dependent NAD(P)HX dehydratase</fullName>
    </alternativeName>
</protein>